<name>A0A9W9UNL0_PENBR</name>
<comment type="caution">
    <text evidence="1">The sequence shown here is derived from an EMBL/GenBank/DDBJ whole genome shotgun (WGS) entry which is preliminary data.</text>
</comment>
<keyword evidence="2" id="KW-1185">Reference proteome</keyword>
<sequence length="174" mass="19797">MDRNELEMIIQNLDDQSIRPPSVQISKLSIKDVESSLGLTYEKNPTNMSGIKSLELAPHLVTMLEMVQKNLRSLKNYQGSCQVDSGRSNFERLSNCDIWPDKSTTFKRSVRYSFGPVKLNRRKVMLSGRPVYSVWYRAREALCLNVLIVEAKGAKGDGPIAQLLGYMAQRRKKD</sequence>
<reference evidence="1" key="2">
    <citation type="journal article" date="2023" name="IMA Fungus">
        <title>Comparative genomic study of the Penicillium genus elucidates a diverse pangenome and 15 lateral gene transfer events.</title>
        <authorList>
            <person name="Petersen C."/>
            <person name="Sorensen T."/>
            <person name="Nielsen M.R."/>
            <person name="Sondergaard T.E."/>
            <person name="Sorensen J.L."/>
            <person name="Fitzpatrick D.A."/>
            <person name="Frisvad J.C."/>
            <person name="Nielsen K.L."/>
        </authorList>
    </citation>
    <scope>NUCLEOTIDE SEQUENCE</scope>
    <source>
        <strain evidence="1">IBT 35675</strain>
    </source>
</reference>
<gene>
    <name evidence="1" type="ORF">N7541_009067</name>
</gene>
<dbReference type="EMBL" id="JAPZBR010000007">
    <property type="protein sequence ID" value="KAJ5346585.1"/>
    <property type="molecule type" value="Genomic_DNA"/>
</dbReference>
<evidence type="ECO:0000313" key="2">
    <source>
        <dbReference type="Proteomes" id="UP001148299"/>
    </source>
</evidence>
<evidence type="ECO:0000313" key="1">
    <source>
        <dbReference type="EMBL" id="KAJ5346585.1"/>
    </source>
</evidence>
<reference evidence="1" key="1">
    <citation type="submission" date="2022-12" db="EMBL/GenBank/DDBJ databases">
        <authorList>
            <person name="Petersen C."/>
        </authorList>
    </citation>
    <scope>NUCLEOTIDE SEQUENCE</scope>
    <source>
        <strain evidence="1">IBT 35675</strain>
    </source>
</reference>
<protein>
    <submittedName>
        <fullName evidence="1">Uncharacterized protein</fullName>
    </submittedName>
</protein>
<accession>A0A9W9UNL0</accession>
<proteinExistence type="predicted"/>
<dbReference type="Proteomes" id="UP001148299">
    <property type="component" value="Unassembled WGS sequence"/>
</dbReference>
<organism evidence="1 2">
    <name type="scientific">Penicillium brevicompactum</name>
    <dbReference type="NCBI Taxonomy" id="5074"/>
    <lineage>
        <taxon>Eukaryota</taxon>
        <taxon>Fungi</taxon>
        <taxon>Dikarya</taxon>
        <taxon>Ascomycota</taxon>
        <taxon>Pezizomycotina</taxon>
        <taxon>Eurotiomycetes</taxon>
        <taxon>Eurotiomycetidae</taxon>
        <taxon>Eurotiales</taxon>
        <taxon>Aspergillaceae</taxon>
        <taxon>Penicillium</taxon>
    </lineage>
</organism>
<dbReference type="AlphaFoldDB" id="A0A9W9UNL0"/>